<evidence type="ECO:0008006" key="3">
    <source>
        <dbReference type="Google" id="ProtNLM"/>
    </source>
</evidence>
<reference evidence="1" key="1">
    <citation type="submission" date="2022-10" db="EMBL/GenBank/DDBJ databases">
        <title>Luteolibacter sp. GHJ8, whole genome shotgun sequencing project.</title>
        <authorList>
            <person name="Zhao G."/>
            <person name="Shen L."/>
        </authorList>
    </citation>
    <scope>NUCLEOTIDE SEQUENCE</scope>
    <source>
        <strain evidence="1">GHJ8</strain>
    </source>
</reference>
<evidence type="ECO:0000313" key="1">
    <source>
        <dbReference type="EMBL" id="MCW1913736.1"/>
    </source>
</evidence>
<sequence>MKDIILGPHLLFARDGDEIDGVTVSAEAKPDTTPSSNYTKVASCEGWEPRRSVERITRRAPNPGRYGDRKTILTNKQMEYAFDLQEWSEMTLAELLLGGEKPVAGVFVPNASEEDLRGWWIVQGYDQEDNLIVALNVWGEARVEQYKFGETLNPYALIVKQLNSTLNTGEVSNLS</sequence>
<accession>A0ABT3G1M8</accession>
<dbReference type="Proteomes" id="UP001165653">
    <property type="component" value="Unassembled WGS sequence"/>
</dbReference>
<name>A0ABT3G1M8_9BACT</name>
<organism evidence="1 2">
    <name type="scientific">Luteolibacter rhizosphaerae</name>
    <dbReference type="NCBI Taxonomy" id="2989719"/>
    <lineage>
        <taxon>Bacteria</taxon>
        <taxon>Pseudomonadati</taxon>
        <taxon>Verrucomicrobiota</taxon>
        <taxon>Verrucomicrobiia</taxon>
        <taxon>Verrucomicrobiales</taxon>
        <taxon>Verrucomicrobiaceae</taxon>
        <taxon>Luteolibacter</taxon>
    </lineage>
</organism>
<gene>
    <name evidence="1" type="ORF">OJ996_09130</name>
</gene>
<proteinExistence type="predicted"/>
<comment type="caution">
    <text evidence="1">The sequence shown here is derived from an EMBL/GenBank/DDBJ whole genome shotgun (WGS) entry which is preliminary data.</text>
</comment>
<dbReference type="EMBL" id="JAPDDR010000004">
    <property type="protein sequence ID" value="MCW1913736.1"/>
    <property type="molecule type" value="Genomic_DNA"/>
</dbReference>
<dbReference type="RefSeq" id="WP_264513237.1">
    <property type="nucleotide sequence ID" value="NZ_JAPDDR010000004.1"/>
</dbReference>
<protein>
    <recommendedName>
        <fullName evidence="3">Phage tail protein</fullName>
    </recommendedName>
</protein>
<evidence type="ECO:0000313" key="2">
    <source>
        <dbReference type="Proteomes" id="UP001165653"/>
    </source>
</evidence>
<keyword evidence="2" id="KW-1185">Reference proteome</keyword>